<keyword evidence="2" id="KW-0732">Signal</keyword>
<evidence type="ECO:0000256" key="2">
    <source>
        <dbReference type="SAM" id="SignalP"/>
    </source>
</evidence>
<keyword evidence="4" id="KW-1185">Reference proteome</keyword>
<feature type="region of interest" description="Disordered" evidence="1">
    <location>
        <begin position="93"/>
        <end position="130"/>
    </location>
</feature>
<dbReference type="Proteomes" id="UP000718564">
    <property type="component" value="Unassembled WGS sequence"/>
</dbReference>
<feature type="compositionally biased region" description="Low complexity" evidence="1">
    <location>
        <begin position="93"/>
        <end position="114"/>
    </location>
</feature>
<sequence>MKIPFLPFKQLFVLTVAGLSFASLLLPQPSLAEPSSRNILQDLNSQQNNDPLSPRSDEVNNMGMFGLMHRLQQGNATWNPNEQNQQLNDAAAAFKQKQQQLFQQNQTRQQPTQPSFQVNTPGVIKPKSGQ</sequence>
<dbReference type="RefSeq" id="WP_169156484.1">
    <property type="nucleotide sequence ID" value="NZ_CAWPJE010000140.1"/>
</dbReference>
<dbReference type="EMBL" id="QMEB01000147">
    <property type="protein sequence ID" value="NMG21242.1"/>
    <property type="molecule type" value="Genomic_DNA"/>
</dbReference>
<evidence type="ECO:0000313" key="4">
    <source>
        <dbReference type="Proteomes" id="UP000718564"/>
    </source>
</evidence>
<accession>A0ABX1PCW5</accession>
<feature type="compositionally biased region" description="Polar residues" evidence="1">
    <location>
        <begin position="36"/>
        <end position="51"/>
    </location>
</feature>
<feature type="chain" id="PRO_5046011037" evidence="2">
    <location>
        <begin position="33"/>
        <end position="130"/>
    </location>
</feature>
<name>A0ABX1PCW5_9CYAN</name>
<organism evidence="3 4">
    <name type="scientific">Brasilonema bromeliae SPC951</name>
    <dbReference type="NCBI Taxonomy" id="385972"/>
    <lineage>
        <taxon>Bacteria</taxon>
        <taxon>Bacillati</taxon>
        <taxon>Cyanobacteriota</taxon>
        <taxon>Cyanophyceae</taxon>
        <taxon>Nostocales</taxon>
        <taxon>Scytonemataceae</taxon>
        <taxon>Brasilonema</taxon>
        <taxon>Bromeliae group (in: Brasilonema)</taxon>
    </lineage>
</organism>
<proteinExistence type="predicted"/>
<protein>
    <submittedName>
        <fullName evidence="3">Uncharacterized protein</fullName>
    </submittedName>
</protein>
<reference evidence="3 4" key="1">
    <citation type="submission" date="2018-06" db="EMBL/GenBank/DDBJ databases">
        <title>Comparative genomics of Brasilonema spp. strains.</title>
        <authorList>
            <person name="Alvarenga D.O."/>
            <person name="Fiore M.F."/>
            <person name="Varani A.M."/>
        </authorList>
    </citation>
    <scope>NUCLEOTIDE SEQUENCE [LARGE SCALE GENOMIC DNA]</scope>
    <source>
        <strain evidence="3 4">SPC951</strain>
    </source>
</reference>
<feature type="region of interest" description="Disordered" evidence="1">
    <location>
        <begin position="36"/>
        <end position="59"/>
    </location>
</feature>
<feature type="signal peptide" evidence="2">
    <location>
        <begin position="1"/>
        <end position="32"/>
    </location>
</feature>
<evidence type="ECO:0000313" key="3">
    <source>
        <dbReference type="EMBL" id="NMG21242.1"/>
    </source>
</evidence>
<gene>
    <name evidence="3" type="ORF">DP116_18020</name>
</gene>
<comment type="caution">
    <text evidence="3">The sequence shown here is derived from an EMBL/GenBank/DDBJ whole genome shotgun (WGS) entry which is preliminary data.</text>
</comment>
<evidence type="ECO:0000256" key="1">
    <source>
        <dbReference type="SAM" id="MobiDB-lite"/>
    </source>
</evidence>